<dbReference type="GO" id="GO:0046872">
    <property type="term" value="F:metal ion binding"/>
    <property type="evidence" value="ECO:0007669"/>
    <property type="project" value="UniProtKB-KW"/>
</dbReference>
<dbReference type="GeneID" id="108674081"/>
<evidence type="ECO:0000259" key="14">
    <source>
        <dbReference type="Pfam" id="PF03372"/>
    </source>
</evidence>
<sequence length="400" mass="45076">MSNTKDKSIIDLDDDNDDDDDIPLSHRANQHTSSGNSTLSVSDENEDDSHIPSRETCQALTEQFAQVTGTDTALAQFFLQDRQWDLERSVNAFFESKKGGVKVLQDGEENELVVTFDSKMVEALEGVQVSTVAPSKFSIISWNIDGLEPSCLKKRTKAVIKTIEEERPDVVFLQEVVPVTYSYMEERLPQYMFIAAGSEGYFTTMLLLRTTVYFDGHELVSFPSTVMSRNLLVVDAHIGACNLRLMTSHLESMAEHSEERKKQLNMAFDRVTCAPSKFNVIFGGDLNLRDKELAAVGMPSRVDDVWEATGKRLAAQYTWDLTRNTNKQMASKFQPRCRFDRMYLRRSDKSASPASKEKEIKEGPSVAVIRHFGLVGLKKVQGTQAFPSDHWGLHAHFEIV</sequence>
<feature type="compositionally biased region" description="Polar residues" evidence="13">
    <location>
        <begin position="30"/>
        <end position="42"/>
    </location>
</feature>
<keyword evidence="6" id="KW-0479">Metal-binding</keyword>
<dbReference type="GO" id="GO:0006302">
    <property type="term" value="P:double-strand break repair"/>
    <property type="evidence" value="ECO:0007669"/>
    <property type="project" value="TreeGrafter"/>
</dbReference>
<dbReference type="InterPro" id="IPR036691">
    <property type="entry name" value="Endo/exonu/phosph_ase_sf"/>
</dbReference>
<dbReference type="SUPFAM" id="SSF56219">
    <property type="entry name" value="DNase I-like"/>
    <property type="match status" value="1"/>
</dbReference>
<dbReference type="Pfam" id="PF03372">
    <property type="entry name" value="Exo_endo_phos"/>
    <property type="match status" value="1"/>
</dbReference>
<feature type="region of interest" description="Disordered" evidence="13">
    <location>
        <begin position="1"/>
        <end position="51"/>
    </location>
</feature>
<dbReference type="Gene3D" id="1.10.8.10">
    <property type="entry name" value="DNA helicase RuvA subunit, C-terminal domain"/>
    <property type="match status" value="1"/>
</dbReference>
<evidence type="ECO:0000256" key="1">
    <source>
        <dbReference type="ARBA" id="ARBA00001936"/>
    </source>
</evidence>
<evidence type="ECO:0000256" key="4">
    <source>
        <dbReference type="ARBA" id="ARBA00017870"/>
    </source>
</evidence>
<protein>
    <recommendedName>
        <fullName evidence="4">Tyrosyl-DNA phosphodiesterase 2</fullName>
    </recommendedName>
    <alternativeName>
        <fullName evidence="12">5'-tyrosyl-DNA phosphodiesterase</fullName>
    </alternativeName>
</protein>
<keyword evidence="8" id="KW-0378">Hydrolase</keyword>
<evidence type="ECO:0000313" key="15">
    <source>
        <dbReference type="Proteomes" id="UP000694843"/>
    </source>
</evidence>
<evidence type="ECO:0000313" key="16">
    <source>
        <dbReference type="RefSeq" id="XP_018017476.1"/>
    </source>
</evidence>
<dbReference type="GO" id="GO:0004518">
    <property type="term" value="F:nuclease activity"/>
    <property type="evidence" value="ECO:0007669"/>
    <property type="project" value="UniProtKB-KW"/>
</dbReference>
<reference evidence="16" key="1">
    <citation type="submission" date="2025-08" db="UniProtKB">
        <authorList>
            <consortium name="RefSeq"/>
        </authorList>
    </citation>
    <scope>IDENTIFICATION</scope>
    <source>
        <tissue evidence="16">Whole organism</tissue>
    </source>
</reference>
<dbReference type="InterPro" id="IPR009060">
    <property type="entry name" value="UBA-like_sf"/>
</dbReference>
<dbReference type="PANTHER" id="PTHR15822">
    <property type="entry name" value="TRAF AND TNF RECEPTOR-ASSOCIATED PROTEIN"/>
    <property type="match status" value="1"/>
</dbReference>
<comment type="cofactor">
    <cofactor evidence="1">
        <name>Mn(2+)</name>
        <dbReference type="ChEBI" id="CHEBI:29035"/>
    </cofactor>
</comment>
<dbReference type="Proteomes" id="UP000694843">
    <property type="component" value="Unplaced"/>
</dbReference>
<dbReference type="KEGG" id="hazt:108674081"/>
<dbReference type="SUPFAM" id="SSF46934">
    <property type="entry name" value="UBA-like"/>
    <property type="match status" value="1"/>
</dbReference>
<feature type="compositionally biased region" description="Basic and acidic residues" evidence="13">
    <location>
        <begin position="1"/>
        <end position="10"/>
    </location>
</feature>
<dbReference type="InterPro" id="IPR051547">
    <property type="entry name" value="TDP2-like"/>
</dbReference>
<evidence type="ECO:0000256" key="9">
    <source>
        <dbReference type="ARBA" id="ARBA00022842"/>
    </source>
</evidence>
<dbReference type="GO" id="GO:0003697">
    <property type="term" value="F:single-stranded DNA binding"/>
    <property type="evidence" value="ECO:0007669"/>
    <property type="project" value="TreeGrafter"/>
</dbReference>
<dbReference type="AlphaFoldDB" id="A0A8B7NX64"/>
<keyword evidence="9" id="KW-0460">Magnesium</keyword>
<evidence type="ECO:0000256" key="6">
    <source>
        <dbReference type="ARBA" id="ARBA00022723"/>
    </source>
</evidence>
<evidence type="ECO:0000256" key="10">
    <source>
        <dbReference type="ARBA" id="ARBA00023204"/>
    </source>
</evidence>
<keyword evidence="15" id="KW-1185">Reference proteome</keyword>
<evidence type="ECO:0000256" key="3">
    <source>
        <dbReference type="ARBA" id="ARBA00004322"/>
    </source>
</evidence>
<dbReference type="RefSeq" id="XP_018017476.1">
    <property type="nucleotide sequence ID" value="XM_018161987.2"/>
</dbReference>
<keyword evidence="7" id="KW-0227">DNA damage</keyword>
<organism evidence="15 16">
    <name type="scientific">Hyalella azteca</name>
    <name type="common">Amphipod</name>
    <dbReference type="NCBI Taxonomy" id="294128"/>
    <lineage>
        <taxon>Eukaryota</taxon>
        <taxon>Metazoa</taxon>
        <taxon>Ecdysozoa</taxon>
        <taxon>Arthropoda</taxon>
        <taxon>Crustacea</taxon>
        <taxon>Multicrustacea</taxon>
        <taxon>Malacostraca</taxon>
        <taxon>Eumalacostraca</taxon>
        <taxon>Peracarida</taxon>
        <taxon>Amphipoda</taxon>
        <taxon>Senticaudata</taxon>
        <taxon>Talitrida</taxon>
        <taxon>Talitroidea</taxon>
        <taxon>Hyalellidae</taxon>
        <taxon>Hyalella</taxon>
    </lineage>
</organism>
<evidence type="ECO:0000256" key="2">
    <source>
        <dbReference type="ARBA" id="ARBA00001946"/>
    </source>
</evidence>
<dbReference type="FunFam" id="3.60.10.10:FF:000024">
    <property type="entry name" value="Tyrosyl-DNA phosphodiesterase 2"/>
    <property type="match status" value="1"/>
</dbReference>
<evidence type="ECO:0000256" key="12">
    <source>
        <dbReference type="ARBA" id="ARBA00031304"/>
    </source>
</evidence>
<feature type="domain" description="Endonuclease/exonuclease/phosphatase" evidence="14">
    <location>
        <begin position="140"/>
        <end position="346"/>
    </location>
</feature>
<keyword evidence="5" id="KW-0540">Nuclease</keyword>
<dbReference type="Pfam" id="PF14555">
    <property type="entry name" value="UBA_4"/>
    <property type="match status" value="1"/>
</dbReference>
<feature type="compositionally biased region" description="Acidic residues" evidence="13">
    <location>
        <begin position="11"/>
        <end position="22"/>
    </location>
</feature>
<dbReference type="InterPro" id="IPR005135">
    <property type="entry name" value="Endo/exonuclease/phosphatase"/>
</dbReference>
<evidence type="ECO:0000256" key="7">
    <source>
        <dbReference type="ARBA" id="ARBA00022763"/>
    </source>
</evidence>
<proteinExistence type="predicted"/>
<keyword evidence="11" id="KW-0539">Nucleus</keyword>
<evidence type="ECO:0000256" key="5">
    <source>
        <dbReference type="ARBA" id="ARBA00022722"/>
    </source>
</evidence>
<comment type="subcellular location">
    <subcellularLocation>
        <location evidence="3">Nucleus</location>
        <location evidence="3">PML body</location>
    </subcellularLocation>
</comment>
<dbReference type="CDD" id="cd09080">
    <property type="entry name" value="TDP2"/>
    <property type="match status" value="1"/>
</dbReference>
<dbReference type="OrthoDB" id="9975959at2759"/>
<comment type="cofactor">
    <cofactor evidence="2">
        <name>Mg(2+)</name>
        <dbReference type="ChEBI" id="CHEBI:18420"/>
    </cofactor>
</comment>
<evidence type="ECO:0000256" key="8">
    <source>
        <dbReference type="ARBA" id="ARBA00022801"/>
    </source>
</evidence>
<accession>A0A8B7NX64</accession>
<dbReference type="CDD" id="cd14672">
    <property type="entry name" value="UBA_ceTYDP2_like"/>
    <property type="match status" value="1"/>
</dbReference>
<gene>
    <name evidence="16" type="primary">LOC108674081</name>
</gene>
<name>A0A8B7NX64_HYAAZ</name>
<dbReference type="GO" id="GO:0005737">
    <property type="term" value="C:cytoplasm"/>
    <property type="evidence" value="ECO:0007669"/>
    <property type="project" value="TreeGrafter"/>
</dbReference>
<evidence type="ECO:0000256" key="13">
    <source>
        <dbReference type="SAM" id="MobiDB-lite"/>
    </source>
</evidence>
<dbReference type="GO" id="GO:0016605">
    <property type="term" value="C:PML body"/>
    <property type="evidence" value="ECO:0007669"/>
    <property type="project" value="UniProtKB-SubCell"/>
</dbReference>
<keyword evidence="10" id="KW-0234">DNA repair</keyword>
<dbReference type="PANTHER" id="PTHR15822:SF4">
    <property type="entry name" value="TYROSYL-DNA PHOSPHODIESTERASE 2"/>
    <property type="match status" value="1"/>
</dbReference>
<dbReference type="OMA" id="HRFDRIF"/>
<dbReference type="GO" id="GO:0070260">
    <property type="term" value="F:5'-tyrosyl-DNA phosphodiesterase activity"/>
    <property type="evidence" value="ECO:0007669"/>
    <property type="project" value="TreeGrafter"/>
</dbReference>
<evidence type="ECO:0000256" key="11">
    <source>
        <dbReference type="ARBA" id="ARBA00023242"/>
    </source>
</evidence>
<dbReference type="Gene3D" id="3.60.10.10">
    <property type="entry name" value="Endonuclease/exonuclease/phosphatase"/>
    <property type="match status" value="1"/>
</dbReference>